<proteinExistence type="predicted"/>
<dbReference type="SUPFAM" id="SSF56731">
    <property type="entry name" value="DNA primase core"/>
    <property type="match status" value="1"/>
</dbReference>
<dbReference type="EMBL" id="JAVXUP010001521">
    <property type="protein sequence ID" value="KAK3010668.1"/>
    <property type="molecule type" value="Genomic_DNA"/>
</dbReference>
<dbReference type="InterPro" id="IPR006171">
    <property type="entry name" value="TOPRIM_dom"/>
</dbReference>
<dbReference type="InterPro" id="IPR034154">
    <property type="entry name" value="TOPRIM_DnaG/twinkle"/>
</dbReference>
<accession>A0AA88VN65</accession>
<protein>
    <recommendedName>
        <fullName evidence="1">Toprim domain-containing protein</fullName>
    </recommendedName>
</protein>
<reference evidence="2" key="1">
    <citation type="submission" date="2022-12" db="EMBL/GenBank/DDBJ databases">
        <title>Draft genome assemblies for two species of Escallonia (Escalloniales).</title>
        <authorList>
            <person name="Chanderbali A."/>
            <person name="Dervinis C."/>
            <person name="Anghel I."/>
            <person name="Soltis D."/>
            <person name="Soltis P."/>
            <person name="Zapata F."/>
        </authorList>
    </citation>
    <scope>NUCLEOTIDE SEQUENCE</scope>
    <source>
        <strain evidence="2">UCBG64.0493</strain>
        <tissue evidence="2">Leaf</tissue>
    </source>
</reference>
<dbReference type="SMART" id="SM00493">
    <property type="entry name" value="TOPRIM"/>
    <property type="match status" value="1"/>
</dbReference>
<dbReference type="CDD" id="cd01029">
    <property type="entry name" value="TOPRIM_primases"/>
    <property type="match status" value="1"/>
</dbReference>
<dbReference type="Pfam" id="PF13662">
    <property type="entry name" value="Toprim_4"/>
    <property type="match status" value="1"/>
</dbReference>
<name>A0AA88VN65_9ASTE</name>
<dbReference type="Proteomes" id="UP001188597">
    <property type="component" value="Unassembled WGS sequence"/>
</dbReference>
<dbReference type="GO" id="GO:0003697">
    <property type="term" value="F:single-stranded DNA binding"/>
    <property type="evidence" value="ECO:0007669"/>
    <property type="project" value="InterPro"/>
</dbReference>
<sequence length="397" mass="45398">MLLPRPTLLHKRLIGQNVGFMASKHSLFTRLPPPPSRASVHLLHTYRPVSSAVKRPISESTSPVAQKTSGFSSFSHPCIPRPVHLENPKEAMKQRLVDMGIRSHSWEPGQYDHLLCPMGFADVKSSYKRMNQITQAKPQRIITEQELGLQPLCNEVLAYFAERMISGETLRRNAVMQRTYGDQIVIAFPYRRNGGLVSCKYRDINKKFWQENDTEKIFYGLDDIEGASDIIIVEGEIDKLSMEEAGFRNCVSIPDGAPPSVSTKDLPSEIEDKKYRYLWNCKAYLEKASRIILATDGDPPGQALAEELARRLGRERCWRVRWPEKGETGRFKDANEVLMYLGPRELRQVVENAELYPIQGLFNFSDYSSEIDGYYYQTLGYELGVSTGWKNLDEFYN</sequence>
<dbReference type="PANTHER" id="PTHR12873">
    <property type="entry name" value="T7-LIKE MITOCHONDRIAL DNA HELICASE"/>
    <property type="match status" value="1"/>
</dbReference>
<organism evidence="2 3">
    <name type="scientific">Escallonia herrerae</name>
    <dbReference type="NCBI Taxonomy" id="1293975"/>
    <lineage>
        <taxon>Eukaryota</taxon>
        <taxon>Viridiplantae</taxon>
        <taxon>Streptophyta</taxon>
        <taxon>Embryophyta</taxon>
        <taxon>Tracheophyta</taxon>
        <taxon>Spermatophyta</taxon>
        <taxon>Magnoliopsida</taxon>
        <taxon>eudicotyledons</taxon>
        <taxon>Gunneridae</taxon>
        <taxon>Pentapetalae</taxon>
        <taxon>asterids</taxon>
        <taxon>campanulids</taxon>
        <taxon>Escalloniales</taxon>
        <taxon>Escalloniaceae</taxon>
        <taxon>Escallonia</taxon>
    </lineage>
</organism>
<comment type="caution">
    <text evidence="2">The sequence shown here is derived from an EMBL/GenBank/DDBJ whole genome shotgun (WGS) entry which is preliminary data.</text>
</comment>
<evidence type="ECO:0000313" key="3">
    <source>
        <dbReference type="Proteomes" id="UP001188597"/>
    </source>
</evidence>
<feature type="domain" description="Toprim" evidence="1">
    <location>
        <begin position="228"/>
        <end position="346"/>
    </location>
</feature>
<dbReference type="PROSITE" id="PS50880">
    <property type="entry name" value="TOPRIM"/>
    <property type="match status" value="1"/>
</dbReference>
<dbReference type="GO" id="GO:0043139">
    <property type="term" value="F:5'-3' DNA helicase activity"/>
    <property type="evidence" value="ECO:0007669"/>
    <property type="project" value="InterPro"/>
</dbReference>
<dbReference type="PANTHER" id="PTHR12873:SF0">
    <property type="entry name" value="TWINKLE MTDNA HELICASE"/>
    <property type="match status" value="1"/>
</dbReference>
<feature type="non-terminal residue" evidence="2">
    <location>
        <position position="397"/>
    </location>
</feature>
<evidence type="ECO:0000259" key="1">
    <source>
        <dbReference type="PROSITE" id="PS50880"/>
    </source>
</evidence>
<keyword evidence="3" id="KW-1185">Reference proteome</keyword>
<dbReference type="InterPro" id="IPR027032">
    <property type="entry name" value="Twinkle-like"/>
</dbReference>
<dbReference type="AlphaFoldDB" id="A0AA88VN65"/>
<evidence type="ECO:0000313" key="2">
    <source>
        <dbReference type="EMBL" id="KAK3010668.1"/>
    </source>
</evidence>
<dbReference type="Gene3D" id="3.40.1360.10">
    <property type="match status" value="1"/>
</dbReference>
<gene>
    <name evidence="2" type="ORF">RJ639_011397</name>
</gene>